<protein>
    <recommendedName>
        <fullName evidence="3">Nucleotide exchange factor Fes1 domain-containing protein</fullName>
    </recommendedName>
</protein>
<sequence>MPVLRRHSRWLTLLCSAAWLMTIIIMLELSGVDAAVGVHGSIQADMDGEDDNYGEYDDEASDELDEEEKLVLEQQHLEIAAQQEEHAETMLKNFIADACAMLEHGSDGAKERAAASVAQMAKETIVTQPFHPLTFRNAVVEAGMIPHLVKLLEATSTTAAKAHALGALALIATDDPTTDSDNGNGLAVCVAGGAQGVAQLLAHADEHVQVGAADCAAILAEIPQCQSMLTQHGAEEKLVLLASFGNDLARARAIAALELLSLNNPAIRDSINAVGGQKVLDGIFKYGNEAMRSAAASLAQGLASDDAVAIAVDAKAHARQAHETRMKHSRLLDQATGVRRAVAPGAEGR</sequence>
<gene>
    <name evidence="2" type="ORF">PCAR00345_LOCUS34097</name>
</gene>
<dbReference type="EMBL" id="HBIZ01053310">
    <property type="protein sequence ID" value="CAE0781433.1"/>
    <property type="molecule type" value="Transcribed_RNA"/>
</dbReference>
<name>A0A7S4BZ17_CHRCT</name>
<organism evidence="2">
    <name type="scientific">Chrysotila carterae</name>
    <name type="common">Marine alga</name>
    <name type="synonym">Syracosphaera carterae</name>
    <dbReference type="NCBI Taxonomy" id="13221"/>
    <lineage>
        <taxon>Eukaryota</taxon>
        <taxon>Haptista</taxon>
        <taxon>Haptophyta</taxon>
        <taxon>Prymnesiophyceae</taxon>
        <taxon>Isochrysidales</taxon>
        <taxon>Isochrysidaceae</taxon>
        <taxon>Chrysotila</taxon>
    </lineage>
</organism>
<dbReference type="InterPro" id="IPR011989">
    <property type="entry name" value="ARM-like"/>
</dbReference>
<evidence type="ECO:0000313" key="2">
    <source>
        <dbReference type="EMBL" id="CAE0781433.1"/>
    </source>
</evidence>
<dbReference type="SUPFAM" id="SSF48371">
    <property type="entry name" value="ARM repeat"/>
    <property type="match status" value="1"/>
</dbReference>
<evidence type="ECO:0008006" key="3">
    <source>
        <dbReference type="Google" id="ProtNLM"/>
    </source>
</evidence>
<dbReference type="Gene3D" id="1.25.10.10">
    <property type="entry name" value="Leucine-rich Repeat Variant"/>
    <property type="match status" value="2"/>
</dbReference>
<evidence type="ECO:0000256" key="1">
    <source>
        <dbReference type="SAM" id="SignalP"/>
    </source>
</evidence>
<reference evidence="2" key="1">
    <citation type="submission" date="2021-01" db="EMBL/GenBank/DDBJ databases">
        <authorList>
            <person name="Corre E."/>
            <person name="Pelletier E."/>
            <person name="Niang G."/>
            <person name="Scheremetjew M."/>
            <person name="Finn R."/>
            <person name="Kale V."/>
            <person name="Holt S."/>
            <person name="Cochrane G."/>
            <person name="Meng A."/>
            <person name="Brown T."/>
            <person name="Cohen L."/>
        </authorList>
    </citation>
    <scope>NUCLEOTIDE SEQUENCE</scope>
    <source>
        <strain evidence="2">CCMP645</strain>
    </source>
</reference>
<keyword evidence="1" id="KW-0732">Signal</keyword>
<feature type="chain" id="PRO_5030810465" description="Nucleotide exchange factor Fes1 domain-containing protein" evidence="1">
    <location>
        <begin position="35"/>
        <end position="349"/>
    </location>
</feature>
<feature type="signal peptide" evidence="1">
    <location>
        <begin position="1"/>
        <end position="34"/>
    </location>
</feature>
<dbReference type="InterPro" id="IPR016024">
    <property type="entry name" value="ARM-type_fold"/>
</dbReference>
<proteinExistence type="predicted"/>
<dbReference type="AlphaFoldDB" id="A0A7S4BZ17"/>
<accession>A0A7S4BZ17</accession>